<keyword evidence="4" id="KW-1003">Cell membrane</keyword>
<organism evidence="9">
    <name type="scientific">Accumulibacter regalis</name>
    <dbReference type="NCBI Taxonomy" id="522306"/>
    <lineage>
        <taxon>Bacteria</taxon>
        <taxon>Pseudomonadati</taxon>
        <taxon>Pseudomonadota</taxon>
        <taxon>Betaproteobacteria</taxon>
        <taxon>Candidatus Accumulibacter</taxon>
    </lineage>
</organism>
<comment type="subcellular location">
    <subcellularLocation>
        <location evidence="1">Cell membrane</location>
        <topology evidence="1">Multi-pass membrane protein</topology>
    </subcellularLocation>
</comment>
<dbReference type="InterPro" id="IPR038665">
    <property type="entry name" value="Voltage-dep_anion_channel_sf"/>
</dbReference>
<reference evidence="9" key="2">
    <citation type="submission" date="2009-09" db="EMBL/GenBank/DDBJ databases">
        <title>Complete sequence of chromosome of Candidatus Accumulibacter phosphatis clade IIA str. UW-1.</title>
        <authorList>
            <consortium name="US DOE Joint Genome Institute"/>
            <person name="Martin H.G."/>
            <person name="Ivanova N."/>
            <person name="Kunin V."/>
            <person name="Warnecke F."/>
            <person name="Barry K."/>
            <person name="He S."/>
            <person name="Salamov A."/>
            <person name="Szeto E."/>
            <person name="Dalin E."/>
            <person name="Pangilinan J.L."/>
            <person name="Lapidus A."/>
            <person name="Lowry S."/>
            <person name="Kyrpides N.C."/>
            <person name="McMahon K.D."/>
            <person name="Hugenholtz P."/>
        </authorList>
    </citation>
    <scope>NUCLEOTIDE SEQUENCE [LARGE SCALE GENOMIC DNA]</scope>
    <source>
        <strain evidence="9">UW-1</strain>
    </source>
</reference>
<dbReference type="STRING" id="522306.CAP2UW1_4092"/>
<evidence type="ECO:0000256" key="6">
    <source>
        <dbReference type="ARBA" id="ARBA00022989"/>
    </source>
</evidence>
<keyword evidence="3" id="KW-0813">Transport</keyword>
<dbReference type="HOGENOM" id="CLU_030057_6_4_4"/>
<feature type="transmembrane region" description="Helical" evidence="8">
    <location>
        <begin position="118"/>
        <end position="140"/>
    </location>
</feature>
<dbReference type="GO" id="GO:0000319">
    <property type="term" value="F:sulfite transmembrane transporter activity"/>
    <property type="evidence" value="ECO:0007669"/>
    <property type="project" value="TreeGrafter"/>
</dbReference>
<dbReference type="AlphaFoldDB" id="C7RNE8"/>
<evidence type="ECO:0000256" key="5">
    <source>
        <dbReference type="ARBA" id="ARBA00022692"/>
    </source>
</evidence>
<evidence type="ECO:0000256" key="2">
    <source>
        <dbReference type="ARBA" id="ARBA00008566"/>
    </source>
</evidence>
<sequence>MSVTPSASPLSVSQIVRNFAPGWFAAVMGSGVLSITTLALATRWPRIEAFAWGLHYFNLLLFLVLTIPWLARWLVFPQAARATLQHPVQASFYPTFSIALLVIAAQFVAFGPQTGLALLFWWPGAALTFAFSFAVLYAMFSGEHVGLEHVTPANFIPAVGLVVIPIAGGPLVGQLQGSARDLALLTNVVGFGAGSLMYFGLLALTLQRKYLSKPAFGILAPTVWIQVAPISVIPVSLLNLAEQLPVPVANNGLLLVGLLFWGFGVWWVVMASLLTAAAQRRRMLPFALSWWGFTFPLGSFVACSFRLGRMSGLAGVEWIGIACWGLLLVLWLLTLAQTLRAVVSGTIFRPPA</sequence>
<dbReference type="InterPro" id="IPR051629">
    <property type="entry name" value="Sulfite_efflux_TDT"/>
</dbReference>
<dbReference type="eggNOG" id="COG1275">
    <property type="taxonomic scope" value="Bacteria"/>
</dbReference>
<feature type="transmembrane region" description="Helical" evidence="8">
    <location>
        <begin position="253"/>
        <end position="276"/>
    </location>
</feature>
<dbReference type="CDD" id="cd09321">
    <property type="entry name" value="TDT_like_3"/>
    <property type="match status" value="1"/>
</dbReference>
<evidence type="ECO:0000256" key="1">
    <source>
        <dbReference type="ARBA" id="ARBA00004651"/>
    </source>
</evidence>
<reference evidence="9" key="1">
    <citation type="submission" date="2009-08" db="EMBL/GenBank/DDBJ databases">
        <authorList>
            <consortium name="US DOE Joint Genome Institute"/>
            <person name="Lucas S."/>
            <person name="Copeland A."/>
            <person name="Lapidus A."/>
            <person name="Glavina del Rio T."/>
            <person name="Dalin E."/>
            <person name="Tice H."/>
            <person name="Bruce D."/>
            <person name="Barry K."/>
            <person name="Pitluck S."/>
            <person name="Lowry S."/>
            <person name="Larimer F."/>
            <person name="Land M."/>
            <person name="Hauser L."/>
            <person name="Kyrpides N."/>
            <person name="Ivanova N."/>
            <person name="McMahon K.D."/>
            <person name="Hugenholtz P."/>
        </authorList>
    </citation>
    <scope>NUCLEOTIDE SEQUENCE</scope>
    <source>
        <strain evidence="9">UW-1</strain>
    </source>
</reference>
<feature type="transmembrane region" description="Helical" evidence="8">
    <location>
        <begin position="20"/>
        <end position="41"/>
    </location>
</feature>
<feature type="transmembrane region" description="Helical" evidence="8">
    <location>
        <begin position="319"/>
        <end position="339"/>
    </location>
</feature>
<dbReference type="EMBL" id="CP001715">
    <property type="protein sequence ID" value="ACV37334.1"/>
    <property type="molecule type" value="Genomic_DNA"/>
</dbReference>
<evidence type="ECO:0000256" key="8">
    <source>
        <dbReference type="SAM" id="Phobius"/>
    </source>
</evidence>
<comment type="similarity">
    <text evidence="2">Belongs to the tellurite-resistance/dicarboxylate transporter (TDT) family.</text>
</comment>
<evidence type="ECO:0000256" key="7">
    <source>
        <dbReference type="ARBA" id="ARBA00023136"/>
    </source>
</evidence>
<feature type="transmembrane region" description="Helical" evidence="8">
    <location>
        <begin position="288"/>
        <end position="307"/>
    </location>
</feature>
<dbReference type="PANTHER" id="PTHR31686:SF1">
    <property type="entry name" value="SULFITE EFFLUX PUMP SSU1"/>
    <property type="match status" value="1"/>
</dbReference>
<accession>C7RNE8</accession>
<feature type="transmembrane region" description="Helical" evidence="8">
    <location>
        <begin position="91"/>
        <end position="111"/>
    </location>
</feature>
<feature type="transmembrane region" description="Helical" evidence="8">
    <location>
        <begin position="182"/>
        <end position="204"/>
    </location>
</feature>
<dbReference type="Pfam" id="PF03595">
    <property type="entry name" value="SLAC1"/>
    <property type="match status" value="1"/>
</dbReference>
<keyword evidence="7 8" id="KW-0472">Membrane</keyword>
<dbReference type="Gene3D" id="1.50.10.150">
    <property type="entry name" value="Voltage-dependent anion channel"/>
    <property type="match status" value="1"/>
</dbReference>
<dbReference type="GO" id="GO:0005886">
    <property type="term" value="C:plasma membrane"/>
    <property type="evidence" value="ECO:0007669"/>
    <property type="project" value="UniProtKB-SubCell"/>
</dbReference>
<feature type="transmembrane region" description="Helical" evidence="8">
    <location>
        <begin position="216"/>
        <end position="241"/>
    </location>
</feature>
<evidence type="ECO:0000313" key="9">
    <source>
        <dbReference type="EMBL" id="ACV37334.1"/>
    </source>
</evidence>
<keyword evidence="5 8" id="KW-0812">Transmembrane</keyword>
<dbReference type="KEGG" id="app:CAP2UW1_4092"/>
<dbReference type="InterPro" id="IPR004695">
    <property type="entry name" value="SLAC1/Mae1/Ssu1/TehA"/>
</dbReference>
<feature type="transmembrane region" description="Helical" evidence="8">
    <location>
        <begin position="53"/>
        <end position="71"/>
    </location>
</feature>
<proteinExistence type="inferred from homology"/>
<dbReference type="OrthoDB" id="958273at2"/>
<gene>
    <name evidence="9" type="ordered locus">CAP2UW1_4092</name>
</gene>
<name>C7RNE8_ACCRE</name>
<evidence type="ECO:0000256" key="4">
    <source>
        <dbReference type="ARBA" id="ARBA00022475"/>
    </source>
</evidence>
<keyword evidence="6 8" id="KW-1133">Transmembrane helix</keyword>
<protein>
    <submittedName>
        <fullName evidence="9">C4-dicarboxylate transporter/malic acid transport protein</fullName>
    </submittedName>
</protein>
<evidence type="ECO:0000256" key="3">
    <source>
        <dbReference type="ARBA" id="ARBA00022448"/>
    </source>
</evidence>
<dbReference type="PANTHER" id="PTHR31686">
    <property type="match status" value="1"/>
</dbReference>